<comment type="subcellular location">
    <subcellularLocation>
        <location evidence="1">Cytoplasm</location>
    </subcellularLocation>
</comment>
<feature type="region of interest" description="Disordered" evidence="3">
    <location>
        <begin position="124"/>
        <end position="157"/>
    </location>
</feature>
<protein>
    <submittedName>
        <fullName evidence="4">Tkp1 protein</fullName>
    </submittedName>
</protein>
<dbReference type="OMA" id="RWINDFV"/>
<evidence type="ECO:0000256" key="1">
    <source>
        <dbReference type="ARBA" id="ARBA00004496"/>
    </source>
</evidence>
<dbReference type="RefSeq" id="XP_001646551.1">
    <property type="nucleotide sequence ID" value="XM_001646501.1"/>
</dbReference>
<feature type="region of interest" description="Disordered" evidence="3">
    <location>
        <begin position="1"/>
        <end position="63"/>
    </location>
</feature>
<dbReference type="PhylomeDB" id="A7TGC3"/>
<sequence>MSNSDIKVPSEHDSAAIVPFDSNKAEDSLKTSLHNNNSIGTSTKVSQDESLQNSPKGISGSPAYDANNIPYYSPYALMSHPYPIGWSPYGNHYPPPIFPNYFGQTYAGMHPGLQFPIPPSIPNDYYQQHPPITPNQVPSSTSATDSTSQPPTAPVHTHPMDRIMLTVASSAHDFNRWINDFVKFLKQSNLVDIIPDEYGCAKRTPTDVEKAYIINIFNMYVPADTYPDWMKSSISEGTDLLTLILHAIGTVANKDPEEELLNRLSNITFDGSNAAFIFAAKIRSLVKNCRSSDVNIPESIICKCIMNGLKGQYLSLNTRYAENGAKVTLNLLLRDIQILYEIESKRDKPSNLRNKPKSDNVVKLSLPM</sequence>
<accession>A7TGC3</accession>
<dbReference type="AlphaFoldDB" id="A7TGC3"/>
<dbReference type="KEGG" id="vpo:Kpol_1055p49"/>
<dbReference type="FunCoup" id="A7TGC3">
    <property type="interactions" value="292"/>
</dbReference>
<evidence type="ECO:0000256" key="3">
    <source>
        <dbReference type="SAM" id="MobiDB-lite"/>
    </source>
</evidence>
<dbReference type="EMBL" id="DS480386">
    <property type="protein sequence ID" value="EDO18693.1"/>
    <property type="molecule type" value="Genomic_DNA"/>
</dbReference>
<dbReference type="eggNOG" id="KOG0017">
    <property type="taxonomic scope" value="Eukaryota"/>
</dbReference>
<name>A7TGC3_VANPO</name>
<feature type="compositionally biased region" description="Polar residues" evidence="3">
    <location>
        <begin position="134"/>
        <end position="150"/>
    </location>
</feature>
<evidence type="ECO:0000313" key="4">
    <source>
        <dbReference type="EMBL" id="EDO18693.1"/>
    </source>
</evidence>
<dbReference type="Pfam" id="PF01021">
    <property type="entry name" value="TYA"/>
    <property type="match status" value="1"/>
</dbReference>
<dbReference type="OrthoDB" id="4046078at2759"/>
<keyword evidence="2" id="KW-0963">Cytoplasm</keyword>
<dbReference type="GO" id="GO:0005737">
    <property type="term" value="C:cytoplasm"/>
    <property type="evidence" value="ECO:0007669"/>
    <property type="project" value="UniProtKB-SubCell"/>
</dbReference>
<reference evidence="4 5" key="1">
    <citation type="journal article" date="2007" name="Proc. Natl. Acad. Sci. U.S.A.">
        <title>Independent sorting-out of thousands of duplicated gene pairs in two yeast species descended from a whole-genome duplication.</title>
        <authorList>
            <person name="Scannell D.R."/>
            <person name="Frank A.C."/>
            <person name="Conant G.C."/>
            <person name="Byrne K.P."/>
            <person name="Woolfit M."/>
            <person name="Wolfe K.H."/>
        </authorList>
    </citation>
    <scope>NUCLEOTIDE SEQUENCE [LARGE SCALE GENOMIC DNA]</scope>
    <source>
        <strain evidence="5">ATCC 22028 / DSM 70294 / BCRC 21397 / CBS 2163 / NBRC 10782 / NRRL Y-8283 / UCD 57-17</strain>
    </source>
</reference>
<dbReference type="GeneID" id="5547001"/>
<proteinExistence type="predicted"/>
<keyword evidence="5" id="KW-1185">Reference proteome</keyword>
<dbReference type="InterPro" id="IPR015820">
    <property type="entry name" value="TYA"/>
</dbReference>
<organism evidence="5">
    <name type="scientific">Vanderwaltozyma polyspora (strain ATCC 22028 / DSM 70294 / BCRC 21397 / CBS 2163 / NBRC 10782 / NRRL Y-8283 / UCD 57-17)</name>
    <name type="common">Kluyveromyces polysporus</name>
    <dbReference type="NCBI Taxonomy" id="436907"/>
    <lineage>
        <taxon>Eukaryota</taxon>
        <taxon>Fungi</taxon>
        <taxon>Dikarya</taxon>
        <taxon>Ascomycota</taxon>
        <taxon>Saccharomycotina</taxon>
        <taxon>Saccharomycetes</taxon>
        <taxon>Saccharomycetales</taxon>
        <taxon>Saccharomycetaceae</taxon>
        <taxon>Vanderwaltozyma</taxon>
    </lineage>
</organism>
<dbReference type="GO" id="GO:0003723">
    <property type="term" value="F:RNA binding"/>
    <property type="evidence" value="ECO:0007669"/>
    <property type="project" value="InterPro"/>
</dbReference>
<dbReference type="Proteomes" id="UP000000267">
    <property type="component" value="Unassembled WGS sequence"/>
</dbReference>
<evidence type="ECO:0000256" key="2">
    <source>
        <dbReference type="ARBA" id="ARBA00022490"/>
    </source>
</evidence>
<feature type="compositionally biased region" description="Polar residues" evidence="3">
    <location>
        <begin position="30"/>
        <end position="56"/>
    </location>
</feature>
<gene>
    <name evidence="4" type="ORF">Kpol_1055p49</name>
</gene>
<dbReference type="InParanoid" id="A7TGC3"/>
<evidence type="ECO:0000313" key="5">
    <source>
        <dbReference type="Proteomes" id="UP000000267"/>
    </source>
</evidence>
<dbReference type="HOGENOM" id="CLU_752719_0_0_1"/>